<protein>
    <recommendedName>
        <fullName evidence="6">tryptophan synthase</fullName>
        <ecNumber evidence="6">4.2.1.20</ecNumber>
    </recommendedName>
</protein>
<dbReference type="PANTHER" id="PTHR48077">
    <property type="entry name" value="TRYPTOPHAN SYNTHASE-RELATED"/>
    <property type="match status" value="1"/>
</dbReference>
<dbReference type="EC" id="4.2.1.20" evidence="6"/>
<evidence type="ECO:0000256" key="6">
    <source>
        <dbReference type="ARBA" id="ARBA00012043"/>
    </source>
</evidence>
<gene>
    <name evidence="15" type="ORF">CHC_T00008401001</name>
</gene>
<dbReference type="GO" id="GO:0004834">
    <property type="term" value="F:tryptophan synthase activity"/>
    <property type="evidence" value="ECO:0007669"/>
    <property type="project" value="UniProtKB-EC"/>
</dbReference>
<sequence>MTAATKITLSESELPTHWYNIVPDLPHAPAPPLDPATHQPLPASALSSLFPPALVEQEVTRERYVPIPAQVRDIYKLWRPTPLVRARRLERALNTPARIFYKYEGGSPSGSHKPNSAVPQAFYNARAGTTRLFTETGAGQWGSALAFACTQFDLPCAVYQVRASYDAKPYRRTLMRLWGADVRPSPSPHTAAGRGVLAADPRTPGSLGIAIAEAVEDAARVPGAKYALGSVLNHVLLHQTVIGEEALLQMRKADASPDVLLGCTGGGSNFAGLSFPFLREKWAGGHDATVRCVEPAACPSLTRGEYRYDFGDAVGQTPLLKMHTLGHSFVPDAIHAGGLRFHGMAPLVSQLLHEGVVEAEAIGQTECFEAGRLFAKCEGVVAAPEPTHAIAATLREAARAKETGDETNILLAVCGHGLLDLAAYDKLLDGSLVDFEYPREKVSKAMASVPNVRQEERDKAASGTAP</sequence>
<evidence type="ECO:0000256" key="9">
    <source>
        <dbReference type="ARBA" id="ARBA00022898"/>
    </source>
</evidence>
<evidence type="ECO:0000256" key="10">
    <source>
        <dbReference type="ARBA" id="ARBA00023141"/>
    </source>
</evidence>
<dbReference type="GO" id="GO:0042803">
    <property type="term" value="F:protein homodimerization activity"/>
    <property type="evidence" value="ECO:0007669"/>
    <property type="project" value="EnsemblPlants"/>
</dbReference>
<dbReference type="GeneID" id="17326918"/>
<evidence type="ECO:0000259" key="14">
    <source>
        <dbReference type="Pfam" id="PF00291"/>
    </source>
</evidence>
<evidence type="ECO:0000256" key="2">
    <source>
        <dbReference type="ARBA" id="ARBA00002786"/>
    </source>
</evidence>
<dbReference type="Gramene" id="CDF39287">
    <property type="protein sequence ID" value="CDF39287"/>
    <property type="gene ID" value="CHC_T00008401001"/>
</dbReference>
<keyword evidence="10" id="KW-0057">Aromatic amino acid biosynthesis</keyword>
<keyword evidence="8" id="KW-0822">Tryptophan biosynthesis</keyword>
<dbReference type="RefSeq" id="XP_005719198.1">
    <property type="nucleotide sequence ID" value="XM_005719141.1"/>
</dbReference>
<dbReference type="InterPro" id="IPR001926">
    <property type="entry name" value="TrpB-like_PALP"/>
</dbReference>
<dbReference type="NCBIfam" id="NF009057">
    <property type="entry name" value="PRK12391.1"/>
    <property type="match status" value="1"/>
</dbReference>
<evidence type="ECO:0000256" key="13">
    <source>
        <dbReference type="SAM" id="MobiDB-lite"/>
    </source>
</evidence>
<comment type="catalytic activity">
    <reaction evidence="12">
        <text>(1S,2R)-1-C-(indol-3-yl)glycerol 3-phosphate + L-serine = D-glyceraldehyde 3-phosphate + L-tryptophan + H2O</text>
        <dbReference type="Rhea" id="RHEA:10532"/>
        <dbReference type="ChEBI" id="CHEBI:15377"/>
        <dbReference type="ChEBI" id="CHEBI:33384"/>
        <dbReference type="ChEBI" id="CHEBI:57912"/>
        <dbReference type="ChEBI" id="CHEBI:58866"/>
        <dbReference type="ChEBI" id="CHEBI:59776"/>
        <dbReference type="EC" id="4.2.1.20"/>
    </reaction>
</comment>
<keyword evidence="16" id="KW-1185">Reference proteome</keyword>
<dbReference type="Proteomes" id="UP000012073">
    <property type="component" value="Unassembled WGS sequence"/>
</dbReference>
<evidence type="ECO:0000256" key="12">
    <source>
        <dbReference type="ARBA" id="ARBA00049047"/>
    </source>
</evidence>
<accession>R7QL95</accession>
<dbReference type="OrthoDB" id="504868at2759"/>
<evidence type="ECO:0000313" key="15">
    <source>
        <dbReference type="EMBL" id="CDF39287.1"/>
    </source>
</evidence>
<dbReference type="KEGG" id="ccp:CHC_T00008401001"/>
<dbReference type="InterPro" id="IPR036052">
    <property type="entry name" value="TrpB-like_PALP_sf"/>
</dbReference>
<dbReference type="PIRSF" id="PIRSF001413">
    <property type="entry name" value="Trp_syn_beta"/>
    <property type="match status" value="1"/>
</dbReference>
<proteinExistence type="inferred from homology"/>
<dbReference type="PANTHER" id="PTHR48077:SF6">
    <property type="entry name" value="TRYPTOPHAN SYNTHASE"/>
    <property type="match status" value="1"/>
</dbReference>
<feature type="domain" description="Tryptophan synthase beta chain-like PALP" evidence="14">
    <location>
        <begin position="77"/>
        <end position="415"/>
    </location>
</feature>
<dbReference type="Gene3D" id="3.40.50.1100">
    <property type="match status" value="2"/>
</dbReference>
<dbReference type="InterPro" id="IPR006316">
    <property type="entry name" value="Trp_synth_b-like"/>
</dbReference>
<dbReference type="PhylomeDB" id="R7QL95"/>
<organism evidence="15 16">
    <name type="scientific">Chondrus crispus</name>
    <name type="common">Carrageen Irish moss</name>
    <name type="synonym">Polymorpha crispa</name>
    <dbReference type="NCBI Taxonomy" id="2769"/>
    <lineage>
        <taxon>Eukaryota</taxon>
        <taxon>Rhodophyta</taxon>
        <taxon>Florideophyceae</taxon>
        <taxon>Rhodymeniophycidae</taxon>
        <taxon>Gigartinales</taxon>
        <taxon>Gigartinaceae</taxon>
        <taxon>Chondrus</taxon>
    </lineage>
</organism>
<evidence type="ECO:0000256" key="8">
    <source>
        <dbReference type="ARBA" id="ARBA00022822"/>
    </source>
</evidence>
<evidence type="ECO:0000313" key="16">
    <source>
        <dbReference type="Proteomes" id="UP000012073"/>
    </source>
</evidence>
<dbReference type="SUPFAM" id="SSF53686">
    <property type="entry name" value="Tryptophan synthase beta subunit-like PLP-dependent enzymes"/>
    <property type="match status" value="1"/>
</dbReference>
<evidence type="ECO:0000256" key="7">
    <source>
        <dbReference type="ARBA" id="ARBA00022605"/>
    </source>
</evidence>
<dbReference type="EMBL" id="HG002019">
    <property type="protein sequence ID" value="CDF39287.1"/>
    <property type="molecule type" value="Genomic_DNA"/>
</dbReference>
<dbReference type="GO" id="GO:0030170">
    <property type="term" value="F:pyridoxal phosphate binding"/>
    <property type="evidence" value="ECO:0007669"/>
    <property type="project" value="InterPro"/>
</dbReference>
<dbReference type="AlphaFoldDB" id="R7QL95"/>
<evidence type="ECO:0000256" key="4">
    <source>
        <dbReference type="ARBA" id="ARBA00009982"/>
    </source>
</evidence>
<feature type="region of interest" description="Disordered" evidence="13">
    <location>
        <begin position="446"/>
        <end position="466"/>
    </location>
</feature>
<evidence type="ECO:0000256" key="11">
    <source>
        <dbReference type="ARBA" id="ARBA00023239"/>
    </source>
</evidence>
<dbReference type="GO" id="GO:0052684">
    <property type="term" value="F:L-serine hydro-lyase (adding indole, L-tryptophan-forming) activity"/>
    <property type="evidence" value="ECO:0007669"/>
    <property type="project" value="EnsemblPlants"/>
</dbReference>
<dbReference type="OMA" id="MLHQTII"/>
<comment type="function">
    <text evidence="2">The beta subunit is responsible for the synthesis of L-tryptophan from indole and L-serine.</text>
</comment>
<comment type="cofactor">
    <cofactor evidence="1">
        <name>pyridoxal 5'-phosphate</name>
        <dbReference type="ChEBI" id="CHEBI:597326"/>
    </cofactor>
</comment>
<reference evidence="16" key="1">
    <citation type="journal article" date="2013" name="Proc. Natl. Acad. Sci. U.S.A.">
        <title>Genome structure and metabolic features in the red seaweed Chondrus crispus shed light on evolution of the Archaeplastida.</title>
        <authorList>
            <person name="Collen J."/>
            <person name="Porcel B."/>
            <person name="Carre W."/>
            <person name="Ball S.G."/>
            <person name="Chaparro C."/>
            <person name="Tonon T."/>
            <person name="Barbeyron T."/>
            <person name="Michel G."/>
            <person name="Noel B."/>
            <person name="Valentin K."/>
            <person name="Elias M."/>
            <person name="Artiguenave F."/>
            <person name="Arun A."/>
            <person name="Aury J.M."/>
            <person name="Barbosa-Neto J.F."/>
            <person name="Bothwell J.H."/>
            <person name="Bouget F.Y."/>
            <person name="Brillet L."/>
            <person name="Cabello-Hurtado F."/>
            <person name="Capella-Gutierrez S."/>
            <person name="Charrier B."/>
            <person name="Cladiere L."/>
            <person name="Cock J.M."/>
            <person name="Coelho S.M."/>
            <person name="Colleoni C."/>
            <person name="Czjzek M."/>
            <person name="Da Silva C."/>
            <person name="Delage L."/>
            <person name="Denoeud F."/>
            <person name="Deschamps P."/>
            <person name="Dittami S.M."/>
            <person name="Gabaldon T."/>
            <person name="Gachon C.M."/>
            <person name="Groisillier A."/>
            <person name="Herve C."/>
            <person name="Jabbari K."/>
            <person name="Katinka M."/>
            <person name="Kloareg B."/>
            <person name="Kowalczyk N."/>
            <person name="Labadie K."/>
            <person name="Leblanc C."/>
            <person name="Lopez P.J."/>
            <person name="McLachlan D.H."/>
            <person name="Meslet-Cladiere L."/>
            <person name="Moustafa A."/>
            <person name="Nehr Z."/>
            <person name="Nyvall Collen P."/>
            <person name="Panaud O."/>
            <person name="Partensky F."/>
            <person name="Poulain J."/>
            <person name="Rensing S.A."/>
            <person name="Rousvoal S."/>
            <person name="Samson G."/>
            <person name="Symeonidi A."/>
            <person name="Weissenbach J."/>
            <person name="Zambounis A."/>
            <person name="Wincker P."/>
            <person name="Boyen C."/>
        </authorList>
    </citation>
    <scope>NUCLEOTIDE SEQUENCE [LARGE SCALE GENOMIC DNA]</scope>
    <source>
        <strain evidence="16">cv. Stackhouse</strain>
    </source>
</reference>
<keyword evidence="9" id="KW-0663">Pyridoxal phosphate</keyword>
<evidence type="ECO:0000256" key="1">
    <source>
        <dbReference type="ARBA" id="ARBA00001933"/>
    </source>
</evidence>
<dbReference type="PIRSF" id="PIRSF500824">
    <property type="entry name" value="TrpB_prok"/>
    <property type="match status" value="1"/>
</dbReference>
<keyword evidence="11" id="KW-0456">Lyase</keyword>
<dbReference type="Pfam" id="PF00291">
    <property type="entry name" value="PALP"/>
    <property type="match status" value="1"/>
</dbReference>
<name>R7QL95_CHOCR</name>
<evidence type="ECO:0000256" key="5">
    <source>
        <dbReference type="ARBA" id="ARBA00011270"/>
    </source>
</evidence>
<comment type="pathway">
    <text evidence="3">Amino-acid biosynthesis; L-tryptophan biosynthesis; L-tryptophan from chorismate: step 5/5.</text>
</comment>
<dbReference type="NCBIfam" id="TIGR01415">
    <property type="entry name" value="trpB_rel"/>
    <property type="match status" value="1"/>
</dbReference>
<dbReference type="InterPro" id="IPR023026">
    <property type="entry name" value="Trp_synth_beta/beta-like"/>
</dbReference>
<dbReference type="STRING" id="2769.R7QL95"/>
<evidence type="ECO:0000256" key="3">
    <source>
        <dbReference type="ARBA" id="ARBA00004733"/>
    </source>
</evidence>
<keyword evidence="7" id="KW-0028">Amino-acid biosynthesis</keyword>
<comment type="similarity">
    <text evidence="4">Belongs to the TrpB family.</text>
</comment>
<dbReference type="GO" id="GO:0005737">
    <property type="term" value="C:cytoplasm"/>
    <property type="evidence" value="ECO:0007669"/>
    <property type="project" value="TreeGrafter"/>
</dbReference>
<comment type="subunit">
    <text evidence="5">Tetramer of two alpha and two beta chains.</text>
</comment>